<dbReference type="SUPFAM" id="SSF48264">
    <property type="entry name" value="Cytochrome P450"/>
    <property type="match status" value="1"/>
</dbReference>
<evidence type="ECO:0008006" key="9">
    <source>
        <dbReference type="Google" id="ProtNLM"/>
    </source>
</evidence>
<dbReference type="InterPro" id="IPR017972">
    <property type="entry name" value="Cyt_P450_CS"/>
</dbReference>
<dbReference type="GO" id="GO:0004497">
    <property type="term" value="F:monooxygenase activity"/>
    <property type="evidence" value="ECO:0007669"/>
    <property type="project" value="UniProtKB-KW"/>
</dbReference>
<dbReference type="GO" id="GO:0020037">
    <property type="term" value="F:heme binding"/>
    <property type="evidence" value="ECO:0007669"/>
    <property type="project" value="InterPro"/>
</dbReference>
<evidence type="ECO:0000256" key="6">
    <source>
        <dbReference type="RuleBase" id="RU000461"/>
    </source>
</evidence>
<dbReference type="PROSITE" id="PS00086">
    <property type="entry name" value="CYTOCHROME_P450"/>
    <property type="match status" value="1"/>
</dbReference>
<dbReference type="InterPro" id="IPR002401">
    <property type="entry name" value="Cyt_P450_E_grp-I"/>
</dbReference>
<evidence type="ECO:0000256" key="4">
    <source>
        <dbReference type="ARBA" id="ARBA00023004"/>
    </source>
</evidence>
<dbReference type="Gene3D" id="1.10.630.10">
    <property type="entry name" value="Cytochrome P450"/>
    <property type="match status" value="1"/>
</dbReference>
<comment type="caution">
    <text evidence="7">The sequence shown here is derived from an EMBL/GenBank/DDBJ whole genome shotgun (WGS) entry which is preliminary data.</text>
</comment>
<evidence type="ECO:0000313" key="7">
    <source>
        <dbReference type="EMBL" id="KAJ9630031.1"/>
    </source>
</evidence>
<feature type="binding site" description="axial binding residue" evidence="5">
    <location>
        <position position="246"/>
    </location>
    <ligand>
        <name>heme</name>
        <dbReference type="ChEBI" id="CHEBI:30413"/>
    </ligand>
    <ligandPart>
        <name>Fe</name>
        <dbReference type="ChEBI" id="CHEBI:18248"/>
    </ligandPart>
</feature>
<evidence type="ECO:0000256" key="2">
    <source>
        <dbReference type="ARBA" id="ARBA00022723"/>
    </source>
</evidence>
<keyword evidence="2 5" id="KW-0479">Metal-binding</keyword>
<dbReference type="Proteomes" id="UP001172681">
    <property type="component" value="Unassembled WGS sequence"/>
</dbReference>
<evidence type="ECO:0000256" key="3">
    <source>
        <dbReference type="ARBA" id="ARBA00023002"/>
    </source>
</evidence>
<dbReference type="EMBL" id="JAPDRN010000066">
    <property type="protein sequence ID" value="KAJ9630031.1"/>
    <property type="molecule type" value="Genomic_DNA"/>
</dbReference>
<evidence type="ECO:0000256" key="5">
    <source>
        <dbReference type="PIRSR" id="PIRSR602401-1"/>
    </source>
</evidence>
<comment type="cofactor">
    <cofactor evidence="5">
        <name>heme</name>
        <dbReference type="ChEBI" id="CHEBI:30413"/>
    </cofactor>
</comment>
<keyword evidence="5 6" id="KW-0349">Heme</keyword>
<organism evidence="7 8">
    <name type="scientific">Knufia peltigerae</name>
    <dbReference type="NCBI Taxonomy" id="1002370"/>
    <lineage>
        <taxon>Eukaryota</taxon>
        <taxon>Fungi</taxon>
        <taxon>Dikarya</taxon>
        <taxon>Ascomycota</taxon>
        <taxon>Pezizomycotina</taxon>
        <taxon>Eurotiomycetes</taxon>
        <taxon>Chaetothyriomycetidae</taxon>
        <taxon>Chaetothyriales</taxon>
        <taxon>Trichomeriaceae</taxon>
        <taxon>Knufia</taxon>
    </lineage>
</organism>
<name>A0AA39CWJ3_9EURO</name>
<dbReference type="InterPro" id="IPR036396">
    <property type="entry name" value="Cyt_P450_sf"/>
</dbReference>
<reference evidence="7" key="1">
    <citation type="submission" date="2022-10" db="EMBL/GenBank/DDBJ databases">
        <title>Culturing micro-colonial fungi from biological soil crusts in the Mojave desert and describing Neophaeococcomyces mojavensis, and introducing the new genera and species Taxawa tesnikishii.</title>
        <authorList>
            <person name="Kurbessoian T."/>
            <person name="Stajich J.E."/>
        </authorList>
    </citation>
    <scope>NUCLEOTIDE SEQUENCE</scope>
    <source>
        <strain evidence="7">TK_35</strain>
    </source>
</reference>
<protein>
    <recommendedName>
        <fullName evidence="9">Cytochrome P450</fullName>
    </recommendedName>
</protein>
<gene>
    <name evidence="7" type="ORF">H2204_008835</name>
</gene>
<dbReference type="InterPro" id="IPR001128">
    <property type="entry name" value="Cyt_P450"/>
</dbReference>
<keyword evidence="8" id="KW-1185">Reference proteome</keyword>
<dbReference type="GO" id="GO:0016705">
    <property type="term" value="F:oxidoreductase activity, acting on paired donors, with incorporation or reduction of molecular oxygen"/>
    <property type="evidence" value="ECO:0007669"/>
    <property type="project" value="InterPro"/>
</dbReference>
<dbReference type="GO" id="GO:0005506">
    <property type="term" value="F:iron ion binding"/>
    <property type="evidence" value="ECO:0007669"/>
    <property type="project" value="InterPro"/>
</dbReference>
<dbReference type="AlphaFoldDB" id="A0AA39CWJ3"/>
<comment type="similarity">
    <text evidence="1 6">Belongs to the cytochrome P450 family.</text>
</comment>
<evidence type="ECO:0000256" key="1">
    <source>
        <dbReference type="ARBA" id="ARBA00010617"/>
    </source>
</evidence>
<dbReference type="Pfam" id="PF00067">
    <property type="entry name" value="p450"/>
    <property type="match status" value="1"/>
</dbReference>
<sequence length="321" mass="37257">MSRMHTLERVGSPGLYLVDFLPILMYLPEWLAPFKQQAKKLHEIESSYFYSLFREAEDKYRNAIAEDPPSFARQWLSKDDGYGLTWKEACYVVATLYGGGSGTTSLTMQNYCLAVCHFPEWQERLHDEVEKVVGPGRVPEFTDWGQLPLVRAFAKELLRWRPVVPSNLPHRAVKSDVYQGYYIPKGSLVWGNQWGMHRNEAMYPNGDSFCPDRWLRPEYPATYKEPNEQQPTIRRYSAFGFGRRICPGYEIAERALFIQIASLAWACRICKKIKDGKEVEVPWYKYVSAGNSGPEPFEFDTEPYGENRIAMMKEAWKRSEV</sequence>
<keyword evidence="6" id="KW-0503">Monooxygenase</keyword>
<dbReference type="InterPro" id="IPR050364">
    <property type="entry name" value="Cytochrome_P450_fung"/>
</dbReference>
<evidence type="ECO:0000313" key="8">
    <source>
        <dbReference type="Proteomes" id="UP001172681"/>
    </source>
</evidence>
<accession>A0AA39CWJ3</accession>
<dbReference type="PANTHER" id="PTHR46300">
    <property type="entry name" value="P450, PUTATIVE (EUROFUNG)-RELATED-RELATED"/>
    <property type="match status" value="1"/>
</dbReference>
<dbReference type="PRINTS" id="PR00463">
    <property type="entry name" value="EP450I"/>
</dbReference>
<dbReference type="PANTHER" id="PTHR46300:SF8">
    <property type="entry name" value="CYTOCHROME P450 2E1"/>
    <property type="match status" value="1"/>
</dbReference>
<keyword evidence="4 5" id="KW-0408">Iron</keyword>
<proteinExistence type="inferred from homology"/>
<keyword evidence="3 6" id="KW-0560">Oxidoreductase</keyword>